<reference evidence="2 3" key="1">
    <citation type="submission" date="2016-10" db="EMBL/GenBank/DDBJ databases">
        <authorList>
            <person name="de Groot N.N."/>
        </authorList>
    </citation>
    <scope>NUCLEOTIDE SEQUENCE [LARGE SCALE GENOMIC DNA]</scope>
    <source>
        <strain evidence="2 3">DSM 13305</strain>
    </source>
</reference>
<dbReference type="SUPFAM" id="SSF55781">
    <property type="entry name" value="GAF domain-like"/>
    <property type="match status" value="1"/>
</dbReference>
<dbReference type="Gene3D" id="3.30.450.40">
    <property type="match status" value="1"/>
</dbReference>
<dbReference type="OrthoDB" id="9804747at2"/>
<evidence type="ECO:0000313" key="3">
    <source>
        <dbReference type="Proteomes" id="UP000198847"/>
    </source>
</evidence>
<dbReference type="CDD" id="cd00077">
    <property type="entry name" value="HDc"/>
    <property type="match status" value="1"/>
</dbReference>
<evidence type="ECO:0000313" key="2">
    <source>
        <dbReference type="EMBL" id="SEP42447.1"/>
    </source>
</evidence>
<dbReference type="PANTHER" id="PTHR43155">
    <property type="entry name" value="CYCLIC DI-GMP PHOSPHODIESTERASE PA4108-RELATED"/>
    <property type="match status" value="1"/>
</dbReference>
<dbReference type="SMART" id="SM00471">
    <property type="entry name" value="HDc"/>
    <property type="match status" value="1"/>
</dbReference>
<dbReference type="PROSITE" id="PS51832">
    <property type="entry name" value="HD_GYP"/>
    <property type="match status" value="1"/>
</dbReference>
<dbReference type="SUPFAM" id="SSF109604">
    <property type="entry name" value="HD-domain/PDEase-like"/>
    <property type="match status" value="1"/>
</dbReference>
<dbReference type="InterPro" id="IPR029016">
    <property type="entry name" value="GAF-like_dom_sf"/>
</dbReference>
<gene>
    <name evidence="2" type="ORF">SAMN04490178_12814</name>
</gene>
<dbReference type="STRING" id="112903.SAMN04490178_12814"/>
<dbReference type="Gene3D" id="1.10.3210.10">
    <property type="entry name" value="Hypothetical protein af1432"/>
    <property type="match status" value="1"/>
</dbReference>
<keyword evidence="3" id="KW-1185">Reference proteome</keyword>
<dbReference type="Pfam" id="PF13487">
    <property type="entry name" value="HD_5"/>
    <property type="match status" value="1"/>
</dbReference>
<dbReference type="InterPro" id="IPR037522">
    <property type="entry name" value="HD_GYP_dom"/>
</dbReference>
<sequence length="378" mass="42207">MLQNNNTSVLVGTDACAPALHVMEELLKVVQQLSATHDLQAVMDIVRHSVRELTGSDGATFVLRDGEFCYYAEEDAITPLWKGLRFPMEICISGWVMRNRQPTIIEDIYHDDRIPIDVYRKTFVRSLAMVPIKTNDPIGAIGCYWSKVCQPTAEQVQVLHVLADTAAIAMDNIGYQESIASQARQLEEAIDGTLLTVAKMVELKDPYTSGHQRRVGILSYDMACELGWDKKRCEMLRRAAIVHDIGKIGIPGELLTKPSKLTPQEFGLIQTHAAMSYDILKDVNFLMPIAKIILQHHERLNGSGYPHGLTGEQILPEAKIIAVADVFEAMTSHRPYRPAPGMDAALEELLRNKGVLYDSVVVDALVRLVKEKNYCLPE</sequence>
<evidence type="ECO:0000259" key="1">
    <source>
        <dbReference type="PROSITE" id="PS51832"/>
    </source>
</evidence>
<name>A0A1H8XRI8_9FIRM</name>
<dbReference type="InterPro" id="IPR003018">
    <property type="entry name" value="GAF"/>
</dbReference>
<accession>A0A1H8XRI8</accession>
<dbReference type="PANTHER" id="PTHR43155:SF2">
    <property type="entry name" value="CYCLIC DI-GMP PHOSPHODIESTERASE PA4108"/>
    <property type="match status" value="1"/>
</dbReference>
<organism evidence="2 3">
    <name type="scientific">Propionispora vibrioides</name>
    <dbReference type="NCBI Taxonomy" id="112903"/>
    <lineage>
        <taxon>Bacteria</taxon>
        <taxon>Bacillati</taxon>
        <taxon>Bacillota</taxon>
        <taxon>Negativicutes</taxon>
        <taxon>Selenomonadales</taxon>
        <taxon>Sporomusaceae</taxon>
        <taxon>Propionispora</taxon>
    </lineage>
</organism>
<dbReference type="Pfam" id="PF13185">
    <property type="entry name" value="GAF_2"/>
    <property type="match status" value="1"/>
</dbReference>
<dbReference type="AlphaFoldDB" id="A0A1H8XRI8"/>
<protein>
    <submittedName>
        <fullName evidence="2">GAF domain-containing protein</fullName>
    </submittedName>
</protein>
<dbReference type="InterPro" id="IPR003607">
    <property type="entry name" value="HD/PDEase_dom"/>
</dbReference>
<dbReference type="SMART" id="SM00065">
    <property type="entry name" value="GAF"/>
    <property type="match status" value="1"/>
</dbReference>
<dbReference type="Proteomes" id="UP000198847">
    <property type="component" value="Unassembled WGS sequence"/>
</dbReference>
<dbReference type="RefSeq" id="WP_091750775.1">
    <property type="nucleotide sequence ID" value="NZ_FODY01000028.1"/>
</dbReference>
<proteinExistence type="predicted"/>
<dbReference type="EMBL" id="FODY01000028">
    <property type="protein sequence ID" value="SEP42447.1"/>
    <property type="molecule type" value="Genomic_DNA"/>
</dbReference>
<feature type="domain" description="HD-GYP" evidence="1">
    <location>
        <begin position="186"/>
        <end position="378"/>
    </location>
</feature>